<keyword evidence="2 5" id="KW-0812">Transmembrane</keyword>
<dbReference type="RefSeq" id="WP_101074052.1">
    <property type="nucleotide sequence ID" value="NZ_PISP01000005.1"/>
</dbReference>
<feature type="transmembrane region" description="Helical" evidence="5">
    <location>
        <begin position="94"/>
        <end position="119"/>
    </location>
</feature>
<evidence type="ECO:0000313" key="6">
    <source>
        <dbReference type="EMBL" id="PKD42802.1"/>
    </source>
</evidence>
<keyword evidence="7" id="KW-1185">Reference proteome</keyword>
<feature type="transmembrane region" description="Helical" evidence="5">
    <location>
        <begin position="261"/>
        <end position="282"/>
    </location>
</feature>
<feature type="transmembrane region" description="Helical" evidence="5">
    <location>
        <begin position="160"/>
        <end position="181"/>
    </location>
</feature>
<evidence type="ECO:0000256" key="5">
    <source>
        <dbReference type="SAM" id="Phobius"/>
    </source>
</evidence>
<evidence type="ECO:0008006" key="8">
    <source>
        <dbReference type="Google" id="ProtNLM"/>
    </source>
</evidence>
<feature type="transmembrane region" description="Helical" evidence="5">
    <location>
        <begin position="14"/>
        <end position="32"/>
    </location>
</feature>
<name>A0A2N0VF41_9BACT</name>
<comment type="subcellular location">
    <subcellularLocation>
        <location evidence="1">Membrane</location>
        <topology evidence="1">Multi-pass membrane protein</topology>
    </subcellularLocation>
</comment>
<keyword evidence="3 5" id="KW-1133">Transmembrane helix</keyword>
<evidence type="ECO:0000313" key="7">
    <source>
        <dbReference type="Proteomes" id="UP000233398"/>
    </source>
</evidence>
<feature type="transmembrane region" description="Helical" evidence="5">
    <location>
        <begin position="202"/>
        <end position="222"/>
    </location>
</feature>
<dbReference type="InterPro" id="IPR000537">
    <property type="entry name" value="UbiA_prenyltransferase"/>
</dbReference>
<evidence type="ECO:0000256" key="4">
    <source>
        <dbReference type="ARBA" id="ARBA00023136"/>
    </source>
</evidence>
<evidence type="ECO:0000256" key="3">
    <source>
        <dbReference type="ARBA" id="ARBA00022989"/>
    </source>
</evidence>
<evidence type="ECO:0000256" key="2">
    <source>
        <dbReference type="ARBA" id="ARBA00022692"/>
    </source>
</evidence>
<dbReference type="OrthoDB" id="665023at2"/>
<protein>
    <recommendedName>
        <fullName evidence="8">Ubiquinone biosynthesis protein UbiA</fullName>
    </recommendedName>
</protein>
<gene>
    <name evidence="6" type="ORF">CWD77_13185</name>
</gene>
<dbReference type="Proteomes" id="UP000233398">
    <property type="component" value="Unassembled WGS sequence"/>
</dbReference>
<dbReference type="GO" id="GO:0016765">
    <property type="term" value="F:transferase activity, transferring alkyl or aryl (other than methyl) groups"/>
    <property type="evidence" value="ECO:0007669"/>
    <property type="project" value="InterPro"/>
</dbReference>
<proteinExistence type="predicted"/>
<reference evidence="6 7" key="1">
    <citation type="submission" date="2017-11" db="EMBL/GenBank/DDBJ databases">
        <title>Rhodohalobacter 15182 sp. nov., isolated from a salt lake.</title>
        <authorList>
            <person name="Han S."/>
        </authorList>
    </citation>
    <scope>NUCLEOTIDE SEQUENCE [LARGE SCALE GENOMIC DNA]</scope>
    <source>
        <strain evidence="6 7">15182</strain>
    </source>
</reference>
<feature type="transmembrane region" description="Helical" evidence="5">
    <location>
        <begin position="44"/>
        <end position="62"/>
    </location>
</feature>
<feature type="transmembrane region" description="Helical" evidence="5">
    <location>
        <begin position="131"/>
        <end position="154"/>
    </location>
</feature>
<dbReference type="Pfam" id="PF01040">
    <property type="entry name" value="UbiA"/>
    <property type="match status" value="1"/>
</dbReference>
<comment type="caution">
    <text evidence="6">The sequence shown here is derived from an EMBL/GenBank/DDBJ whole genome shotgun (WGS) entry which is preliminary data.</text>
</comment>
<dbReference type="GO" id="GO:0016020">
    <property type="term" value="C:membrane"/>
    <property type="evidence" value="ECO:0007669"/>
    <property type="project" value="UniProtKB-SubCell"/>
</dbReference>
<feature type="transmembrane region" description="Helical" evidence="5">
    <location>
        <begin position="228"/>
        <end position="249"/>
    </location>
</feature>
<dbReference type="EMBL" id="PISP01000005">
    <property type="protein sequence ID" value="PKD42802.1"/>
    <property type="molecule type" value="Genomic_DNA"/>
</dbReference>
<accession>A0A2N0VF41</accession>
<sequence>MIKEIGHFLLHLRLHYQLFILSGGFLLGGLMADQMNAGQFWMQFLNVHLLLFGGATAFNSFWDKDEGPIGGLKNPPKMTDWMRTASLTMMGLGWFWSALFGVFYFIIYGVSLLLFWLYSSPLARWKSHPQLSLLAIAVSTGLNSVFLGAIAAGGNITGPVIISAVGASLILLSLYPVSQIYQIEQDKKRGDRTFAVEYGIDGVKFFFINSYLFGLILLSAGLLRIQPYAAVFFFILGSISGVILLRLLLRLKGMESEYSRVMKMKFLASLSFVIFLIILNAIRYEWISVSVL</sequence>
<keyword evidence="4 5" id="KW-0472">Membrane</keyword>
<organism evidence="6 7">
    <name type="scientific">Rhodohalobacter barkolensis</name>
    <dbReference type="NCBI Taxonomy" id="2053187"/>
    <lineage>
        <taxon>Bacteria</taxon>
        <taxon>Pseudomonadati</taxon>
        <taxon>Balneolota</taxon>
        <taxon>Balneolia</taxon>
        <taxon>Balneolales</taxon>
        <taxon>Balneolaceae</taxon>
        <taxon>Rhodohalobacter</taxon>
    </lineage>
</organism>
<evidence type="ECO:0000256" key="1">
    <source>
        <dbReference type="ARBA" id="ARBA00004141"/>
    </source>
</evidence>
<dbReference type="AlphaFoldDB" id="A0A2N0VF41"/>